<dbReference type="InterPro" id="IPR024607">
    <property type="entry name" value="Sulfatase_CS"/>
</dbReference>
<gene>
    <name evidence="6" type="ORF">GCM10009819_31310</name>
</gene>
<evidence type="ECO:0000256" key="2">
    <source>
        <dbReference type="ARBA" id="ARBA00022723"/>
    </source>
</evidence>
<dbReference type="InterPro" id="IPR000917">
    <property type="entry name" value="Sulfatase_N"/>
</dbReference>
<comment type="caution">
    <text evidence="6">The sequence shown here is derived from an EMBL/GenBank/DDBJ whole genome shotgun (WGS) entry which is preliminary data.</text>
</comment>
<dbReference type="RefSeq" id="WP_344376510.1">
    <property type="nucleotide sequence ID" value="NZ_BAAAPW010000005.1"/>
</dbReference>
<evidence type="ECO:0000256" key="3">
    <source>
        <dbReference type="ARBA" id="ARBA00022801"/>
    </source>
</evidence>
<organism evidence="6 7">
    <name type="scientific">Agromyces tropicus</name>
    <dbReference type="NCBI Taxonomy" id="555371"/>
    <lineage>
        <taxon>Bacteria</taxon>
        <taxon>Bacillati</taxon>
        <taxon>Actinomycetota</taxon>
        <taxon>Actinomycetes</taxon>
        <taxon>Micrococcales</taxon>
        <taxon>Microbacteriaceae</taxon>
        <taxon>Agromyces</taxon>
    </lineage>
</organism>
<feature type="domain" description="Sulfatase N-terminal" evidence="5">
    <location>
        <begin position="5"/>
        <end position="120"/>
    </location>
</feature>
<evidence type="ECO:0000256" key="4">
    <source>
        <dbReference type="ARBA" id="ARBA00022837"/>
    </source>
</evidence>
<dbReference type="CDD" id="cd16027">
    <property type="entry name" value="SGSH"/>
    <property type="match status" value="1"/>
</dbReference>
<accession>A0ABN2USE1</accession>
<proteinExistence type="inferred from homology"/>
<dbReference type="Pfam" id="PF00884">
    <property type="entry name" value="Sulfatase"/>
    <property type="match status" value="2"/>
</dbReference>
<feature type="domain" description="Sulfatase N-terminal" evidence="5">
    <location>
        <begin position="142"/>
        <end position="280"/>
    </location>
</feature>
<protein>
    <submittedName>
        <fullName evidence="6">Sulfatase</fullName>
    </submittedName>
</protein>
<dbReference type="InterPro" id="IPR050738">
    <property type="entry name" value="Sulfatase"/>
</dbReference>
<dbReference type="Gene3D" id="3.40.720.10">
    <property type="entry name" value="Alkaline Phosphatase, subunit A"/>
    <property type="match status" value="1"/>
</dbReference>
<evidence type="ECO:0000313" key="7">
    <source>
        <dbReference type="Proteomes" id="UP001501196"/>
    </source>
</evidence>
<dbReference type="PANTHER" id="PTHR42693">
    <property type="entry name" value="ARYLSULFATASE FAMILY MEMBER"/>
    <property type="match status" value="1"/>
</dbReference>
<dbReference type="PROSITE" id="PS00523">
    <property type="entry name" value="SULFATASE_1"/>
    <property type="match status" value="1"/>
</dbReference>
<comment type="similarity">
    <text evidence="1">Belongs to the sulfatase family.</text>
</comment>
<keyword evidence="4" id="KW-0106">Calcium</keyword>
<dbReference type="Proteomes" id="UP001501196">
    <property type="component" value="Unassembled WGS sequence"/>
</dbReference>
<reference evidence="6 7" key="1">
    <citation type="journal article" date="2019" name="Int. J. Syst. Evol. Microbiol.">
        <title>The Global Catalogue of Microorganisms (GCM) 10K type strain sequencing project: providing services to taxonomists for standard genome sequencing and annotation.</title>
        <authorList>
            <consortium name="The Broad Institute Genomics Platform"/>
            <consortium name="The Broad Institute Genome Sequencing Center for Infectious Disease"/>
            <person name="Wu L."/>
            <person name="Ma J."/>
        </authorList>
    </citation>
    <scope>NUCLEOTIDE SEQUENCE [LARGE SCALE GENOMIC DNA]</scope>
    <source>
        <strain evidence="6 7">JCM 15672</strain>
    </source>
</reference>
<keyword evidence="3" id="KW-0378">Hydrolase</keyword>
<keyword evidence="7" id="KW-1185">Reference proteome</keyword>
<dbReference type="EMBL" id="BAAAPW010000005">
    <property type="protein sequence ID" value="GAA2042597.1"/>
    <property type="molecule type" value="Genomic_DNA"/>
</dbReference>
<evidence type="ECO:0000259" key="5">
    <source>
        <dbReference type="Pfam" id="PF00884"/>
    </source>
</evidence>
<evidence type="ECO:0000256" key="1">
    <source>
        <dbReference type="ARBA" id="ARBA00008779"/>
    </source>
</evidence>
<keyword evidence="2" id="KW-0479">Metal-binding</keyword>
<dbReference type="PANTHER" id="PTHR42693:SF53">
    <property type="entry name" value="ENDO-4-O-SULFATASE"/>
    <property type="match status" value="1"/>
</dbReference>
<dbReference type="SUPFAM" id="SSF53649">
    <property type="entry name" value="Alkaline phosphatase-like"/>
    <property type="match status" value="1"/>
</dbReference>
<dbReference type="InterPro" id="IPR017850">
    <property type="entry name" value="Alkaline_phosphatase_core_sf"/>
</dbReference>
<evidence type="ECO:0000313" key="6">
    <source>
        <dbReference type="EMBL" id="GAA2042597.1"/>
    </source>
</evidence>
<name>A0ABN2USE1_9MICO</name>
<sequence>MPTRPDIFIIHGHDLGDWLSCYSMASIPSPNLHALAERSVVFDAAFAAAPLCTPARSALFTGLLPHQNGLMGLTHDGWRYAPGVRTLPEHLRPLGYRSVLIGLQHEDFDARALGYDEVHGLGFLPRAMEVARRVEWWCDQPRDDAPTLVTIGMWEVHRPWPREDYRRAEPADVDVPPYLPDNAATRDDIADFHGAIRQMDEAVGMILDAIDGSDRGREAMIIFTTDHGVAFPRAKSTLYDSGVKVAFIVRPPAHLDVSPGRRSDLVSHLDIVPTLIELAGGTPSAPLEGRSFLPLLAHGDTGADRRLVLEKSFHDRYDPIRAVRTRSAKYIRNFQDDVRLPLPIDLEESSTRSGMGDWPNEPRPPEELYDLDRDPWELENLAADVEYDVLREDLARALDADMRRTEDPLVRGAIPSPDVPSRA</sequence>